<evidence type="ECO:0000313" key="5">
    <source>
        <dbReference type="WBParaSite" id="PSAMB.scaffold1150size35241.g11259.t1"/>
    </source>
</evidence>
<evidence type="ECO:0000313" key="4">
    <source>
        <dbReference type="Proteomes" id="UP000887566"/>
    </source>
</evidence>
<dbReference type="GO" id="GO:0042157">
    <property type="term" value="P:lipoprotein metabolic process"/>
    <property type="evidence" value="ECO:0007669"/>
    <property type="project" value="InterPro"/>
</dbReference>
<proteinExistence type="inferred from homology"/>
<dbReference type="InterPro" id="IPR008405">
    <property type="entry name" value="ApoL"/>
</dbReference>
<sequence>MGSSNVKPQRLSSTASESSNSISVDISAPPTYDEATNTVSYEKAFGDDVDMVYSDELEEDFEKLDKDPANRFFTLYDRIHTSDDNFNVSFADWYTNRAELVSRLLEIAAKCDGHRLRCNVSTITGSSVGIVGGSVGIAGLILMPPVALVGVAIAGVGGAANLITGLTEFGITKSKQKVVRALLKEDVDKTKALVAYLEAVVGNWKALSEIAIKLNRPTLHRSIKENVGLLDEGRSLALLGATTKVALATSARKVAVEVVEGVAETTAPAAAKALSHTALALSLLLDGYTIFTTAREMHRGAG</sequence>
<keyword evidence="4" id="KW-1185">Reference proteome</keyword>
<feature type="compositionally biased region" description="Low complexity" evidence="2">
    <location>
        <begin position="12"/>
        <end position="27"/>
    </location>
</feature>
<feature type="compositionally biased region" description="Polar residues" evidence="2">
    <location>
        <begin position="1"/>
        <end position="11"/>
    </location>
</feature>
<dbReference type="PANTHER" id="PTHR14096">
    <property type="entry name" value="APOLIPOPROTEIN L"/>
    <property type="match status" value="1"/>
</dbReference>
<evidence type="ECO:0000256" key="2">
    <source>
        <dbReference type="SAM" id="MobiDB-lite"/>
    </source>
</evidence>
<keyword evidence="3" id="KW-0472">Membrane</keyword>
<dbReference type="AlphaFoldDB" id="A0A914UP56"/>
<dbReference type="PANTHER" id="PTHR14096:SF28">
    <property type="entry name" value="APOLIPOPROTEIN L, 1-RELATED"/>
    <property type="match status" value="1"/>
</dbReference>
<dbReference type="GO" id="GO:0016020">
    <property type="term" value="C:membrane"/>
    <property type="evidence" value="ECO:0007669"/>
    <property type="project" value="TreeGrafter"/>
</dbReference>
<accession>A0A914UP56</accession>
<feature type="transmembrane region" description="Helical" evidence="3">
    <location>
        <begin position="148"/>
        <end position="171"/>
    </location>
</feature>
<feature type="transmembrane region" description="Helical" evidence="3">
    <location>
        <begin position="120"/>
        <end position="142"/>
    </location>
</feature>
<dbReference type="GO" id="GO:0005576">
    <property type="term" value="C:extracellular region"/>
    <property type="evidence" value="ECO:0007669"/>
    <property type="project" value="InterPro"/>
</dbReference>
<reference evidence="5" key="1">
    <citation type="submission" date="2022-11" db="UniProtKB">
        <authorList>
            <consortium name="WormBaseParasite"/>
        </authorList>
    </citation>
    <scope>IDENTIFICATION</scope>
</reference>
<name>A0A914UP56_9BILA</name>
<evidence type="ECO:0000256" key="3">
    <source>
        <dbReference type="SAM" id="Phobius"/>
    </source>
</evidence>
<dbReference type="WBParaSite" id="PSAMB.scaffold1150size35241.g11259.t1">
    <property type="protein sequence ID" value="PSAMB.scaffold1150size35241.g11259.t1"/>
    <property type="gene ID" value="PSAMB.scaffold1150size35241.g11259"/>
</dbReference>
<dbReference type="Proteomes" id="UP000887566">
    <property type="component" value="Unplaced"/>
</dbReference>
<dbReference type="Pfam" id="PF05461">
    <property type="entry name" value="ApoL"/>
    <property type="match status" value="1"/>
</dbReference>
<comment type="similarity">
    <text evidence="1">Belongs to the apolipoprotein L family.</text>
</comment>
<dbReference type="GO" id="GO:0008289">
    <property type="term" value="F:lipid binding"/>
    <property type="evidence" value="ECO:0007669"/>
    <property type="project" value="InterPro"/>
</dbReference>
<dbReference type="GO" id="GO:0006869">
    <property type="term" value="P:lipid transport"/>
    <property type="evidence" value="ECO:0007669"/>
    <property type="project" value="InterPro"/>
</dbReference>
<keyword evidence="3" id="KW-1133">Transmembrane helix</keyword>
<keyword evidence="3" id="KW-0812">Transmembrane</keyword>
<protein>
    <submittedName>
        <fullName evidence="5">Uncharacterized protein</fullName>
    </submittedName>
</protein>
<evidence type="ECO:0000256" key="1">
    <source>
        <dbReference type="ARBA" id="ARBA00010090"/>
    </source>
</evidence>
<organism evidence="4 5">
    <name type="scientific">Plectus sambesii</name>
    <dbReference type="NCBI Taxonomy" id="2011161"/>
    <lineage>
        <taxon>Eukaryota</taxon>
        <taxon>Metazoa</taxon>
        <taxon>Ecdysozoa</taxon>
        <taxon>Nematoda</taxon>
        <taxon>Chromadorea</taxon>
        <taxon>Plectida</taxon>
        <taxon>Plectina</taxon>
        <taxon>Plectoidea</taxon>
        <taxon>Plectidae</taxon>
        <taxon>Plectus</taxon>
    </lineage>
</organism>
<feature type="region of interest" description="Disordered" evidence="2">
    <location>
        <begin position="1"/>
        <end position="33"/>
    </location>
</feature>